<keyword evidence="6" id="KW-1185">Reference proteome</keyword>
<keyword evidence="2 5" id="KW-0238">DNA-binding</keyword>
<dbReference type="InterPro" id="IPR036390">
    <property type="entry name" value="WH_DNA-bd_sf"/>
</dbReference>
<evidence type="ECO:0000256" key="1">
    <source>
        <dbReference type="ARBA" id="ARBA00023015"/>
    </source>
</evidence>
<evidence type="ECO:0000313" key="5">
    <source>
        <dbReference type="EMBL" id="MDQ0517299.1"/>
    </source>
</evidence>
<accession>A0ABU0M8J9</accession>
<evidence type="ECO:0000256" key="3">
    <source>
        <dbReference type="ARBA" id="ARBA00023163"/>
    </source>
</evidence>
<dbReference type="InterPro" id="IPR011991">
    <property type="entry name" value="ArsR-like_HTH"/>
</dbReference>
<dbReference type="Gene3D" id="1.10.10.10">
    <property type="entry name" value="Winged helix-like DNA-binding domain superfamily/Winged helix DNA-binding domain"/>
    <property type="match status" value="1"/>
</dbReference>
<protein>
    <submittedName>
        <fullName evidence="5">DNA-binding transcriptional ArsR family regulator</fullName>
    </submittedName>
</protein>
<dbReference type="NCBIfam" id="NF033788">
    <property type="entry name" value="HTH_metalloreg"/>
    <property type="match status" value="1"/>
</dbReference>
<organism evidence="5 6">
    <name type="scientific">Kaistia geumhonensis</name>
    <dbReference type="NCBI Taxonomy" id="410839"/>
    <lineage>
        <taxon>Bacteria</taxon>
        <taxon>Pseudomonadati</taxon>
        <taxon>Pseudomonadota</taxon>
        <taxon>Alphaproteobacteria</taxon>
        <taxon>Hyphomicrobiales</taxon>
        <taxon>Kaistiaceae</taxon>
        <taxon>Kaistia</taxon>
    </lineage>
</organism>
<keyword evidence="1" id="KW-0805">Transcription regulation</keyword>
<gene>
    <name evidence="5" type="ORF">QO015_002912</name>
</gene>
<dbReference type="PANTHER" id="PTHR33154:SF33">
    <property type="entry name" value="TRANSCRIPTIONAL REPRESSOR SDPR"/>
    <property type="match status" value="1"/>
</dbReference>
<dbReference type="EMBL" id="JAUSWJ010000001">
    <property type="protein sequence ID" value="MDQ0517299.1"/>
    <property type="molecule type" value="Genomic_DNA"/>
</dbReference>
<proteinExistence type="predicted"/>
<dbReference type="GO" id="GO:0003677">
    <property type="term" value="F:DNA binding"/>
    <property type="evidence" value="ECO:0007669"/>
    <property type="project" value="UniProtKB-KW"/>
</dbReference>
<dbReference type="CDD" id="cd00090">
    <property type="entry name" value="HTH_ARSR"/>
    <property type="match status" value="1"/>
</dbReference>
<dbReference type="PANTHER" id="PTHR33154">
    <property type="entry name" value="TRANSCRIPTIONAL REGULATOR, ARSR FAMILY"/>
    <property type="match status" value="1"/>
</dbReference>
<evidence type="ECO:0000256" key="2">
    <source>
        <dbReference type="ARBA" id="ARBA00023125"/>
    </source>
</evidence>
<reference evidence="5 6" key="1">
    <citation type="submission" date="2023-07" db="EMBL/GenBank/DDBJ databases">
        <title>Genomic Encyclopedia of Type Strains, Phase IV (KMG-IV): sequencing the most valuable type-strain genomes for metagenomic binning, comparative biology and taxonomic classification.</title>
        <authorList>
            <person name="Goeker M."/>
        </authorList>
    </citation>
    <scope>NUCLEOTIDE SEQUENCE [LARGE SCALE GENOMIC DNA]</scope>
    <source>
        <strain evidence="5 6">B1-1</strain>
    </source>
</reference>
<comment type="caution">
    <text evidence="5">The sequence shown here is derived from an EMBL/GenBank/DDBJ whole genome shotgun (WGS) entry which is preliminary data.</text>
</comment>
<dbReference type="InterPro" id="IPR051081">
    <property type="entry name" value="HTH_MetalResp_TranReg"/>
</dbReference>
<dbReference type="SUPFAM" id="SSF46785">
    <property type="entry name" value="Winged helix' DNA-binding domain"/>
    <property type="match status" value="1"/>
</dbReference>
<name>A0ABU0M8J9_9HYPH</name>
<dbReference type="PROSITE" id="PS50987">
    <property type="entry name" value="HTH_ARSR_2"/>
    <property type="match status" value="1"/>
</dbReference>
<dbReference type="InterPro" id="IPR001845">
    <property type="entry name" value="HTH_ArsR_DNA-bd_dom"/>
</dbReference>
<evidence type="ECO:0000259" key="4">
    <source>
        <dbReference type="PROSITE" id="PS50987"/>
    </source>
</evidence>
<dbReference type="InterPro" id="IPR036388">
    <property type="entry name" value="WH-like_DNA-bd_sf"/>
</dbReference>
<sequence length="112" mass="12831">MVAYVLRMMLPDTFRALADPTRRAVFERLATGEMSVSQLTARFDVSQPAISQHLATLKAAGLVTERREGRFAYYRAAPEGLAPLADWIDRYRSFWPERIDRLKDILKGLDDE</sequence>
<dbReference type="SMART" id="SM00418">
    <property type="entry name" value="HTH_ARSR"/>
    <property type="match status" value="1"/>
</dbReference>
<dbReference type="PRINTS" id="PR00778">
    <property type="entry name" value="HTHARSR"/>
</dbReference>
<evidence type="ECO:0000313" key="6">
    <source>
        <dbReference type="Proteomes" id="UP001223743"/>
    </source>
</evidence>
<keyword evidence="3" id="KW-0804">Transcription</keyword>
<dbReference type="Pfam" id="PF12840">
    <property type="entry name" value="HTH_20"/>
    <property type="match status" value="1"/>
</dbReference>
<feature type="domain" description="HTH arsR-type" evidence="4">
    <location>
        <begin position="2"/>
        <end position="96"/>
    </location>
</feature>
<dbReference type="Proteomes" id="UP001223743">
    <property type="component" value="Unassembled WGS sequence"/>
</dbReference>